<accession>A0ABV6PMM4</accession>
<evidence type="ECO:0000313" key="2">
    <source>
        <dbReference type="EMBL" id="MFC0591055.1"/>
    </source>
</evidence>
<gene>
    <name evidence="2" type="ORF">ACFFGG_00655</name>
</gene>
<comment type="caution">
    <text evidence="2">The sequence shown here is derived from an EMBL/GenBank/DDBJ whole genome shotgun (WGS) entry which is preliminary data.</text>
</comment>
<evidence type="ECO:0000313" key="3">
    <source>
        <dbReference type="Proteomes" id="UP001589834"/>
    </source>
</evidence>
<dbReference type="GO" id="GO:0004497">
    <property type="term" value="F:monooxygenase activity"/>
    <property type="evidence" value="ECO:0007669"/>
    <property type="project" value="UniProtKB-KW"/>
</dbReference>
<dbReference type="Proteomes" id="UP001589834">
    <property type="component" value="Unassembled WGS sequence"/>
</dbReference>
<sequence>MKPSANRRTVDLSAWPDLVVVYLGMRVNALAGLKTLLGFGPKIAGSVQARPDGLLQHENFLFSLWPPHAGMRQYWRDFESLEAWTRSDPHRIWWQQFLHDSGGTGFWHESYLRRGGMEAVYIDMPQDVGFARFAPQRAARGAMFSARTRSGQAGQAATAAPVREQELNG</sequence>
<organism evidence="2 3">
    <name type="scientific">Ottowia pentelensis</name>
    <dbReference type="NCBI Taxonomy" id="511108"/>
    <lineage>
        <taxon>Bacteria</taxon>
        <taxon>Pseudomonadati</taxon>
        <taxon>Pseudomonadota</taxon>
        <taxon>Betaproteobacteria</taxon>
        <taxon>Burkholderiales</taxon>
        <taxon>Comamonadaceae</taxon>
        <taxon>Ottowia</taxon>
    </lineage>
</organism>
<feature type="region of interest" description="Disordered" evidence="1">
    <location>
        <begin position="146"/>
        <end position="169"/>
    </location>
</feature>
<name>A0ABV6PMM4_9BURK</name>
<reference evidence="2 3" key="1">
    <citation type="submission" date="2024-09" db="EMBL/GenBank/DDBJ databases">
        <authorList>
            <person name="Sun Q."/>
            <person name="Mori K."/>
        </authorList>
    </citation>
    <scope>NUCLEOTIDE SEQUENCE [LARGE SCALE GENOMIC DNA]</scope>
    <source>
        <strain evidence="2 3">NCAIM B.02336</strain>
    </source>
</reference>
<proteinExistence type="predicted"/>
<keyword evidence="3" id="KW-1185">Reference proteome</keyword>
<dbReference type="RefSeq" id="WP_377478665.1">
    <property type="nucleotide sequence ID" value="NZ_JBHLTN010000002.1"/>
</dbReference>
<dbReference type="InterPro" id="IPR025444">
    <property type="entry name" value="Monooxy_af470"/>
</dbReference>
<keyword evidence="2" id="KW-0503">Monooxygenase</keyword>
<keyword evidence="2" id="KW-0560">Oxidoreductase</keyword>
<evidence type="ECO:0000256" key="1">
    <source>
        <dbReference type="SAM" id="MobiDB-lite"/>
    </source>
</evidence>
<protein>
    <submittedName>
        <fullName evidence="2">Monooxygenase family protein</fullName>
    </submittedName>
</protein>
<dbReference type="Pfam" id="PF13826">
    <property type="entry name" value="Monooxy_af470-like"/>
    <property type="match status" value="1"/>
</dbReference>
<dbReference type="EMBL" id="JBHLTN010000002">
    <property type="protein sequence ID" value="MFC0591055.1"/>
    <property type="molecule type" value="Genomic_DNA"/>
</dbReference>